<dbReference type="PANTHER" id="PTHR35218:SF9">
    <property type="entry name" value="ENDONUCLEASE_EXONUCLEASE_PHOSPHATASE DOMAIN-CONTAINING PROTEIN"/>
    <property type="match status" value="1"/>
</dbReference>
<evidence type="ECO:0008006" key="3">
    <source>
        <dbReference type="Google" id="ProtNLM"/>
    </source>
</evidence>
<dbReference type="Proteomes" id="UP001652660">
    <property type="component" value="Chromosome 10e"/>
</dbReference>
<dbReference type="GeneID" id="140015090"/>
<dbReference type="Gene3D" id="3.60.10.10">
    <property type="entry name" value="Endonuclease/exonuclease/phosphatase"/>
    <property type="match status" value="1"/>
</dbReference>
<evidence type="ECO:0000313" key="1">
    <source>
        <dbReference type="Proteomes" id="UP001652660"/>
    </source>
</evidence>
<sequence length="383" mass="45517">MRVLVWNCQGAGSPLTIPQLREACNLLSPSVVFLCETKNRDKYMETEVKITEIHKTAFTIEAHIVDHNQHTEWWLIGIYASCDAATRKNQWKVLNERKRLWGQRWIVARDFNDIVSNEEQWGGRRREEWTFRDFKQFIADNELIDIFDKTRCKHVDNYSSDHSMIMVDTEPEQAKRRKKFILDKRWIQQERITQVIEKVWKLEVEGSRMYQVTRKISNCRVALLKWKNSFQHNSRKEINRIKADMERLRESTEFHRGAMDDLKTQLKRAYSNEEMYWSKKSRVTWLKEGDKNSQFFHASVKGRMKRNRMINVQRDDGSRTSSEKELGEEVVSYYQQLFDSQGTEGIEDILREIPNTIKSALFSMNPNKAPGPDGMTPLFFQKF</sequence>
<dbReference type="PANTHER" id="PTHR35218">
    <property type="entry name" value="RNASE H DOMAIN-CONTAINING PROTEIN"/>
    <property type="match status" value="1"/>
</dbReference>
<keyword evidence="1" id="KW-1185">Reference proteome</keyword>
<organism evidence="1 2">
    <name type="scientific">Coffea arabica</name>
    <name type="common">Arabian coffee</name>
    <dbReference type="NCBI Taxonomy" id="13443"/>
    <lineage>
        <taxon>Eukaryota</taxon>
        <taxon>Viridiplantae</taxon>
        <taxon>Streptophyta</taxon>
        <taxon>Embryophyta</taxon>
        <taxon>Tracheophyta</taxon>
        <taxon>Spermatophyta</taxon>
        <taxon>Magnoliopsida</taxon>
        <taxon>eudicotyledons</taxon>
        <taxon>Gunneridae</taxon>
        <taxon>Pentapetalae</taxon>
        <taxon>asterids</taxon>
        <taxon>lamiids</taxon>
        <taxon>Gentianales</taxon>
        <taxon>Rubiaceae</taxon>
        <taxon>Ixoroideae</taxon>
        <taxon>Gardenieae complex</taxon>
        <taxon>Bertiereae - Coffeeae clade</taxon>
        <taxon>Coffeeae</taxon>
        <taxon>Coffea</taxon>
    </lineage>
</organism>
<dbReference type="InterPro" id="IPR036691">
    <property type="entry name" value="Endo/exonu/phosph_ase_sf"/>
</dbReference>
<evidence type="ECO:0000313" key="2">
    <source>
        <dbReference type="RefSeq" id="XP_071923073.1"/>
    </source>
</evidence>
<name>A0ABM4VU74_COFAR</name>
<accession>A0ABM4VU74</accession>
<dbReference type="RefSeq" id="XP_071923073.1">
    <property type="nucleotide sequence ID" value="XM_072066972.1"/>
</dbReference>
<gene>
    <name evidence="2" type="primary">LOC140015090</name>
</gene>
<dbReference type="SUPFAM" id="SSF56219">
    <property type="entry name" value="DNase I-like"/>
    <property type="match status" value="1"/>
</dbReference>
<proteinExistence type="predicted"/>
<reference evidence="2" key="1">
    <citation type="submission" date="2025-08" db="UniProtKB">
        <authorList>
            <consortium name="RefSeq"/>
        </authorList>
    </citation>
    <scope>IDENTIFICATION</scope>
    <source>
        <tissue evidence="2">Leaves</tissue>
    </source>
</reference>
<protein>
    <recommendedName>
        <fullName evidence="3">Endonuclease/exonuclease/phosphatase domain-containing protein</fullName>
    </recommendedName>
</protein>